<dbReference type="SUPFAM" id="SSF103473">
    <property type="entry name" value="MFS general substrate transporter"/>
    <property type="match status" value="1"/>
</dbReference>
<evidence type="ECO:0000256" key="3">
    <source>
        <dbReference type="ARBA" id="ARBA00022989"/>
    </source>
</evidence>
<dbReference type="InterPro" id="IPR020846">
    <property type="entry name" value="MFS_dom"/>
</dbReference>
<evidence type="ECO:0000313" key="6">
    <source>
        <dbReference type="Proteomes" id="UP000005239"/>
    </source>
</evidence>
<name>A0A2A6BIT4_PRIPA</name>
<proteinExistence type="predicted"/>
<dbReference type="EnsemblMetazoa" id="PPA25712.1">
    <property type="protein sequence ID" value="PPA25712.1"/>
    <property type="gene ID" value="WBGene00115266"/>
</dbReference>
<dbReference type="InterPro" id="IPR036259">
    <property type="entry name" value="MFS_trans_sf"/>
</dbReference>
<dbReference type="OrthoDB" id="5296287at2759"/>
<evidence type="ECO:0000256" key="1">
    <source>
        <dbReference type="ARBA" id="ARBA00004141"/>
    </source>
</evidence>
<reference evidence="5" key="2">
    <citation type="submission" date="2022-06" db="UniProtKB">
        <authorList>
            <consortium name="EnsemblMetazoa"/>
        </authorList>
    </citation>
    <scope>IDENTIFICATION</scope>
    <source>
        <strain evidence="5">PS312</strain>
    </source>
</reference>
<comment type="subcellular location">
    <subcellularLocation>
        <location evidence="1">Membrane</location>
        <topology evidence="1">Multi-pass membrane protein</topology>
    </subcellularLocation>
</comment>
<accession>A0A2A6BIT4</accession>
<protein>
    <submittedName>
        <fullName evidence="5">Membrane transporter</fullName>
    </submittedName>
</protein>
<dbReference type="Pfam" id="PF00083">
    <property type="entry name" value="Sugar_tr"/>
    <property type="match status" value="1"/>
</dbReference>
<evidence type="ECO:0000256" key="2">
    <source>
        <dbReference type="ARBA" id="ARBA00022692"/>
    </source>
</evidence>
<dbReference type="InterPro" id="IPR005828">
    <property type="entry name" value="MFS_sugar_transport-like"/>
</dbReference>
<keyword evidence="4" id="KW-0472">Membrane</keyword>
<sequence>MPSEDVIDEEELDAEIDNGIEEMKMVVEKLLLPKVMRKTKNLDDFIKFGRYTVLVLFLAEFVCLSTLSTMIFMIYAGHNPSVVGCGDVPFDRSLNGTERCRVFRSLQSATNCTPQLEYQFKSINIEFNLLCDDAIHVKTSTMMQMTGVFLGALAFGQFSDICGRRFTLLIAVACSAAFTAVSALSLNMYQFNVFRICTGFFAGGITAVQGVYVIENVPVRHRMLVNTIVTWSPNFIIYPIIGYFAYEWRRLALISSVVNVLGVITLIFCYESPRFLIQKGRISEARTVLKKIRKFNRDSCDNRSQEIEEMLKAEAQAFSEASKKHHTFLTIFKNAELLKWTAVLCFGIMTTSLINYGILFNMDSLVGSLYLNNIVFGIIRWSLNIIVGLSDYKIKSAGRKLLNTGKQEKAFANSLRIITIMVTAACGQVYIAKYITATELYPTSIRNLGCSAQAMFSRIGTILSTQLFLFDKLHDSIPYLILCAFLFTDIVLFQCLIPETKGRKLENHLQKRAKIAKPDVESNGER</sequence>
<evidence type="ECO:0000313" key="5">
    <source>
        <dbReference type="EnsemblMetazoa" id="PPA25712.1"/>
    </source>
</evidence>
<dbReference type="PANTHER" id="PTHR24064">
    <property type="entry name" value="SOLUTE CARRIER FAMILY 22 MEMBER"/>
    <property type="match status" value="1"/>
</dbReference>
<organism evidence="5 6">
    <name type="scientific">Pristionchus pacificus</name>
    <name type="common">Parasitic nematode worm</name>
    <dbReference type="NCBI Taxonomy" id="54126"/>
    <lineage>
        <taxon>Eukaryota</taxon>
        <taxon>Metazoa</taxon>
        <taxon>Ecdysozoa</taxon>
        <taxon>Nematoda</taxon>
        <taxon>Chromadorea</taxon>
        <taxon>Rhabditida</taxon>
        <taxon>Rhabditina</taxon>
        <taxon>Diplogasteromorpha</taxon>
        <taxon>Diplogasteroidea</taxon>
        <taxon>Neodiplogasteridae</taxon>
        <taxon>Pristionchus</taxon>
    </lineage>
</organism>
<keyword evidence="6" id="KW-1185">Reference proteome</keyword>
<gene>
    <name evidence="5" type="primary">WBGene00115266</name>
</gene>
<evidence type="ECO:0000256" key="4">
    <source>
        <dbReference type="ARBA" id="ARBA00023136"/>
    </source>
</evidence>
<keyword evidence="2" id="KW-0812">Transmembrane</keyword>
<dbReference type="GO" id="GO:0022857">
    <property type="term" value="F:transmembrane transporter activity"/>
    <property type="evidence" value="ECO:0007669"/>
    <property type="project" value="InterPro"/>
</dbReference>
<accession>A0A8R1UHY4</accession>
<dbReference type="PROSITE" id="PS50850">
    <property type="entry name" value="MFS"/>
    <property type="match status" value="1"/>
</dbReference>
<reference evidence="6" key="1">
    <citation type="journal article" date="2008" name="Nat. Genet.">
        <title>The Pristionchus pacificus genome provides a unique perspective on nematode lifestyle and parasitism.</title>
        <authorList>
            <person name="Dieterich C."/>
            <person name="Clifton S.W."/>
            <person name="Schuster L.N."/>
            <person name="Chinwalla A."/>
            <person name="Delehaunty K."/>
            <person name="Dinkelacker I."/>
            <person name="Fulton L."/>
            <person name="Fulton R."/>
            <person name="Godfrey J."/>
            <person name="Minx P."/>
            <person name="Mitreva M."/>
            <person name="Roeseler W."/>
            <person name="Tian H."/>
            <person name="Witte H."/>
            <person name="Yang S.P."/>
            <person name="Wilson R.K."/>
            <person name="Sommer R.J."/>
        </authorList>
    </citation>
    <scope>NUCLEOTIDE SEQUENCE [LARGE SCALE GENOMIC DNA]</scope>
    <source>
        <strain evidence="6">PS312</strain>
    </source>
</reference>
<dbReference type="AlphaFoldDB" id="A0A2A6BIT4"/>
<dbReference type="Proteomes" id="UP000005239">
    <property type="component" value="Unassembled WGS sequence"/>
</dbReference>
<dbReference type="Gene3D" id="1.20.1250.20">
    <property type="entry name" value="MFS general substrate transporter like domains"/>
    <property type="match status" value="1"/>
</dbReference>
<dbReference type="GO" id="GO:0016020">
    <property type="term" value="C:membrane"/>
    <property type="evidence" value="ECO:0007669"/>
    <property type="project" value="UniProtKB-SubCell"/>
</dbReference>
<keyword evidence="3" id="KW-1133">Transmembrane helix</keyword>